<organism evidence="1">
    <name type="scientific">Arundo donax</name>
    <name type="common">Giant reed</name>
    <name type="synonym">Donax arundinaceus</name>
    <dbReference type="NCBI Taxonomy" id="35708"/>
    <lineage>
        <taxon>Eukaryota</taxon>
        <taxon>Viridiplantae</taxon>
        <taxon>Streptophyta</taxon>
        <taxon>Embryophyta</taxon>
        <taxon>Tracheophyta</taxon>
        <taxon>Spermatophyta</taxon>
        <taxon>Magnoliopsida</taxon>
        <taxon>Liliopsida</taxon>
        <taxon>Poales</taxon>
        <taxon>Poaceae</taxon>
        <taxon>PACMAD clade</taxon>
        <taxon>Arundinoideae</taxon>
        <taxon>Arundineae</taxon>
        <taxon>Arundo</taxon>
    </lineage>
</organism>
<reference evidence="1" key="1">
    <citation type="submission" date="2014-09" db="EMBL/GenBank/DDBJ databases">
        <authorList>
            <person name="Magalhaes I.L.F."/>
            <person name="Oliveira U."/>
            <person name="Santos F.R."/>
            <person name="Vidigal T.H.D.A."/>
            <person name="Brescovit A.D."/>
            <person name="Santos A.J."/>
        </authorList>
    </citation>
    <scope>NUCLEOTIDE SEQUENCE</scope>
    <source>
        <tissue evidence="1">Shoot tissue taken approximately 20 cm above the soil surface</tissue>
    </source>
</reference>
<protein>
    <submittedName>
        <fullName evidence="1">Uncharacterized protein</fullName>
    </submittedName>
</protein>
<dbReference type="AlphaFoldDB" id="A0A0A9KFP7"/>
<reference evidence="1" key="2">
    <citation type="journal article" date="2015" name="Data Brief">
        <title>Shoot transcriptome of the giant reed, Arundo donax.</title>
        <authorList>
            <person name="Barrero R.A."/>
            <person name="Guerrero F.D."/>
            <person name="Moolhuijzen P."/>
            <person name="Goolsby J.A."/>
            <person name="Tidwell J."/>
            <person name="Bellgard S.E."/>
            <person name="Bellgard M.I."/>
        </authorList>
    </citation>
    <scope>NUCLEOTIDE SEQUENCE</scope>
    <source>
        <tissue evidence="1">Shoot tissue taken approximately 20 cm above the soil surface</tissue>
    </source>
</reference>
<accession>A0A0A9KFP7</accession>
<sequence>MQQGSPIRLLFSLVAYVYCESCGYWDRHGEACRYSSILHVNIQDAFST</sequence>
<evidence type="ECO:0000313" key="1">
    <source>
        <dbReference type="EMBL" id="JAD56720.1"/>
    </source>
</evidence>
<dbReference type="EMBL" id="GBRH01241175">
    <property type="protein sequence ID" value="JAD56720.1"/>
    <property type="molecule type" value="Transcribed_RNA"/>
</dbReference>
<proteinExistence type="predicted"/>
<name>A0A0A9KFP7_ARUDO</name>